<protein>
    <recommendedName>
        <fullName evidence="5">DUF4005 domain-containing protein</fullName>
    </recommendedName>
</protein>
<dbReference type="OMA" id="HSVAPYY"/>
<organism evidence="6">
    <name type="scientific">Brachypodium distachyon</name>
    <name type="common">Purple false brome</name>
    <name type="synonym">Trachynia distachya</name>
    <dbReference type="NCBI Taxonomy" id="15368"/>
    <lineage>
        <taxon>Eukaryota</taxon>
        <taxon>Viridiplantae</taxon>
        <taxon>Streptophyta</taxon>
        <taxon>Embryophyta</taxon>
        <taxon>Tracheophyta</taxon>
        <taxon>Spermatophyta</taxon>
        <taxon>Magnoliopsida</taxon>
        <taxon>Liliopsida</taxon>
        <taxon>Poales</taxon>
        <taxon>Poaceae</taxon>
        <taxon>BOP clade</taxon>
        <taxon>Pooideae</taxon>
        <taxon>Stipodae</taxon>
        <taxon>Brachypodieae</taxon>
        <taxon>Brachypodium</taxon>
    </lineage>
</organism>
<dbReference type="Proteomes" id="UP000008810">
    <property type="component" value="Chromosome 2"/>
</dbReference>
<dbReference type="PANTHER" id="PTHR32295">
    <property type="entry name" value="IQ-DOMAIN 5-RELATED"/>
    <property type="match status" value="1"/>
</dbReference>
<dbReference type="Gramene" id="KQK03112">
    <property type="protein sequence ID" value="KQK03112"/>
    <property type="gene ID" value="BRADI_2g05680v3"/>
</dbReference>
<dbReference type="EMBL" id="CM000881">
    <property type="protein sequence ID" value="KQK03112.1"/>
    <property type="molecule type" value="Genomic_DNA"/>
</dbReference>
<reference evidence="6 7" key="1">
    <citation type="journal article" date="2010" name="Nature">
        <title>Genome sequencing and analysis of the model grass Brachypodium distachyon.</title>
        <authorList>
            <consortium name="International Brachypodium Initiative"/>
        </authorList>
    </citation>
    <scope>NUCLEOTIDE SEQUENCE [LARGE SCALE GENOMIC DNA]</scope>
    <source>
        <strain evidence="6">Bd21</strain>
        <strain evidence="7">cv. Bd21</strain>
    </source>
</reference>
<reference evidence="7" key="3">
    <citation type="submission" date="2018-08" db="UniProtKB">
        <authorList>
            <consortium name="EnsemblPlants"/>
        </authorList>
    </citation>
    <scope>IDENTIFICATION</scope>
    <source>
        <strain evidence="7">cv. Bd21</strain>
    </source>
</reference>
<dbReference type="KEGG" id="bdi:100844448"/>
<evidence type="ECO:0000256" key="4">
    <source>
        <dbReference type="SAM" id="MobiDB-lite"/>
    </source>
</evidence>
<dbReference type="STRING" id="15368.I1HCV6"/>
<dbReference type="HOGENOM" id="CLU_042730_3_0_1"/>
<evidence type="ECO:0000256" key="3">
    <source>
        <dbReference type="ARBA" id="ARBA00024378"/>
    </source>
</evidence>
<evidence type="ECO:0000313" key="8">
    <source>
        <dbReference type="Proteomes" id="UP000008810"/>
    </source>
</evidence>
<dbReference type="EnsemblPlants" id="KQK03112">
    <property type="protein sequence ID" value="KQK03112"/>
    <property type="gene ID" value="BRADI_2g05680v3"/>
</dbReference>
<dbReference type="InterPro" id="IPR025064">
    <property type="entry name" value="DUF4005"/>
</dbReference>
<comment type="similarity">
    <text evidence="2">Belongs to the IQD family.</text>
</comment>
<keyword evidence="1" id="KW-0112">Calmodulin-binding</keyword>
<dbReference type="SMART" id="SM00015">
    <property type="entry name" value="IQ"/>
    <property type="match status" value="2"/>
</dbReference>
<name>I1HCV6_BRADI</name>
<feature type="region of interest" description="Disordered" evidence="4">
    <location>
        <begin position="1"/>
        <end position="57"/>
    </location>
</feature>
<gene>
    <name evidence="7" type="primary">LOC100844448</name>
    <name evidence="6" type="ORF">BRADI_2g05680v3</name>
</gene>
<dbReference type="InterPro" id="IPR000048">
    <property type="entry name" value="IQ_motif_EF-hand-BS"/>
</dbReference>
<feature type="domain" description="DUF4005" evidence="5">
    <location>
        <begin position="344"/>
        <end position="439"/>
    </location>
</feature>
<dbReference type="GeneID" id="100844448"/>
<proteinExistence type="inferred from homology"/>
<dbReference type="Pfam" id="PF00612">
    <property type="entry name" value="IQ"/>
    <property type="match status" value="2"/>
</dbReference>
<keyword evidence="8" id="KW-1185">Reference proteome</keyword>
<evidence type="ECO:0000313" key="6">
    <source>
        <dbReference type="EMBL" id="KQK03112.1"/>
    </source>
</evidence>
<dbReference type="PROSITE" id="PS50096">
    <property type="entry name" value="IQ"/>
    <property type="match status" value="2"/>
</dbReference>
<dbReference type="PANTHER" id="PTHR32295:SF290">
    <property type="entry name" value="OS01G0190500 PROTEIN"/>
    <property type="match status" value="1"/>
</dbReference>
<sequence>MGKAARWLRNLLGGGGKKEQGREREQRRPATTNNAAAPSGDRKRWSFCKSSSRDTSEPEVTAAAQVGANNGVAAIARAAEAAWLRSLYKETEREQSKHAIAVAAATAVAADAAVAAAQAAVEVVRLTSQGPLVAATSPRAFAGAGGDGRAAAAVRIQTAFRGYLAKKALRALKALVKLQALVRGYLVRKQAAATLQSMQALVRAQAAIRAAARNRAADLRLHLHPLTVRPPRYSLQEDTRSEHGSGVAPYYYSRRLSASVESSSYGYDRSPKIVEMDTARPKSRSSSLPVAEPGGGDDYGYYSVSSPLMPCGHGLPCAPPRIAAPSRGFFLPEYYEREKPRPATAQSTPRYASSLYYTPVTPAKSVCGVGGYSNNSPSTLLSGPRSYMSSTQSSDAKTRSQSAPKQRPEEGGAVPPRKRVPLREVVLEARASLSGATQRYYASSCNNSNNRPPREEAGEKFSFKKAVVSRFDRSSEPAVAADRDRDMFLQKGW</sequence>
<dbReference type="eggNOG" id="ENOG502QVYZ">
    <property type="taxonomic scope" value="Eukaryota"/>
</dbReference>
<evidence type="ECO:0000256" key="2">
    <source>
        <dbReference type="ARBA" id="ARBA00024341"/>
    </source>
</evidence>
<feature type="compositionally biased region" description="Polar residues" evidence="4">
    <location>
        <begin position="377"/>
        <end position="404"/>
    </location>
</feature>
<dbReference type="GO" id="GO:0005516">
    <property type="term" value="F:calmodulin binding"/>
    <property type="evidence" value="ECO:0007669"/>
    <property type="project" value="UniProtKB-KW"/>
</dbReference>
<evidence type="ECO:0000313" key="7">
    <source>
        <dbReference type="EnsemblPlants" id="KQK03112"/>
    </source>
</evidence>
<reference evidence="6" key="2">
    <citation type="submission" date="2017-06" db="EMBL/GenBank/DDBJ databases">
        <title>WGS assembly of Brachypodium distachyon.</title>
        <authorList>
            <consortium name="The International Brachypodium Initiative"/>
            <person name="Lucas S."/>
            <person name="Harmon-Smith M."/>
            <person name="Lail K."/>
            <person name="Tice H."/>
            <person name="Grimwood J."/>
            <person name="Bruce D."/>
            <person name="Barry K."/>
            <person name="Shu S."/>
            <person name="Lindquist E."/>
            <person name="Wang M."/>
            <person name="Pitluck S."/>
            <person name="Vogel J.P."/>
            <person name="Garvin D.F."/>
            <person name="Mockler T.C."/>
            <person name="Schmutz J."/>
            <person name="Rokhsar D."/>
            <person name="Bevan M.W."/>
        </authorList>
    </citation>
    <scope>NUCLEOTIDE SEQUENCE</scope>
    <source>
        <strain evidence="6">Bd21</strain>
    </source>
</reference>
<dbReference type="RefSeq" id="XP_003564676.1">
    <property type="nucleotide sequence ID" value="XM_003564628.4"/>
</dbReference>
<feature type="region of interest" description="Disordered" evidence="4">
    <location>
        <begin position="377"/>
        <end position="419"/>
    </location>
</feature>
<accession>I1HCV6</accession>
<dbReference type="Pfam" id="PF13178">
    <property type="entry name" value="DUF4005"/>
    <property type="match status" value="1"/>
</dbReference>
<comment type="subunit">
    <text evidence="3">Binds to multiple calmodulin (CaM) in the presence of Ca(2+) and CaM-like proteins.</text>
</comment>
<dbReference type="AlphaFoldDB" id="I1HCV6"/>
<feature type="compositionally biased region" description="Basic and acidic residues" evidence="4">
    <location>
        <begin position="16"/>
        <end position="28"/>
    </location>
</feature>
<evidence type="ECO:0000256" key="1">
    <source>
        <dbReference type="ARBA" id="ARBA00022860"/>
    </source>
</evidence>
<dbReference type="Gene3D" id="1.20.5.190">
    <property type="match status" value="1"/>
</dbReference>
<dbReference type="OrthoDB" id="1704267at2759"/>
<evidence type="ECO:0000259" key="5">
    <source>
        <dbReference type="Pfam" id="PF13178"/>
    </source>
</evidence>